<reference evidence="2" key="1">
    <citation type="submission" date="2020-06" db="EMBL/GenBank/DDBJ databases">
        <authorList>
            <person name="Li T."/>
            <person name="Hu X."/>
            <person name="Zhang T."/>
            <person name="Song X."/>
            <person name="Zhang H."/>
            <person name="Dai N."/>
            <person name="Sheng W."/>
            <person name="Hou X."/>
            <person name="Wei L."/>
        </authorList>
    </citation>
    <scope>NUCLEOTIDE SEQUENCE</scope>
    <source>
        <strain evidence="2">G02</strain>
        <tissue evidence="2">Leaf</tissue>
    </source>
</reference>
<dbReference type="Pfam" id="PF07734">
    <property type="entry name" value="FBA_1"/>
    <property type="match status" value="1"/>
</dbReference>
<dbReference type="InterPro" id="IPR006527">
    <property type="entry name" value="F-box-assoc_dom_typ1"/>
</dbReference>
<evidence type="ECO:0000259" key="1">
    <source>
        <dbReference type="Pfam" id="PF07734"/>
    </source>
</evidence>
<reference evidence="2" key="2">
    <citation type="journal article" date="2024" name="Plant">
        <title>Genomic evolution and insights into agronomic trait innovations of Sesamum species.</title>
        <authorList>
            <person name="Miao H."/>
            <person name="Wang L."/>
            <person name="Qu L."/>
            <person name="Liu H."/>
            <person name="Sun Y."/>
            <person name="Le M."/>
            <person name="Wang Q."/>
            <person name="Wei S."/>
            <person name="Zheng Y."/>
            <person name="Lin W."/>
            <person name="Duan Y."/>
            <person name="Cao H."/>
            <person name="Xiong S."/>
            <person name="Wang X."/>
            <person name="Wei L."/>
            <person name="Li C."/>
            <person name="Ma Q."/>
            <person name="Ju M."/>
            <person name="Zhao R."/>
            <person name="Li G."/>
            <person name="Mu C."/>
            <person name="Tian Q."/>
            <person name="Mei H."/>
            <person name="Zhang T."/>
            <person name="Gao T."/>
            <person name="Zhang H."/>
        </authorList>
    </citation>
    <scope>NUCLEOTIDE SEQUENCE</scope>
    <source>
        <strain evidence="2">G02</strain>
    </source>
</reference>
<comment type="caution">
    <text evidence="2">The sequence shown here is derived from an EMBL/GenBank/DDBJ whole genome shotgun (WGS) entry which is preliminary data.</text>
</comment>
<dbReference type="AlphaFoldDB" id="A0AAW2NCK6"/>
<sequence length="171" mass="20103">MTNVYDSRVDSWRIVDTKLSDLDHKPEFNLFFNGAQHWKVTTHDQHEQNSNHYDVGYTILCFDMSSEVFKWISYPRTYYHDDDRKCEALEYGVSESWTKEFVIGPNSRNFDLVPRCCSWQDEWIVLESTGQLAAHAIHANQIKTFQFHGLEKSFRAIIFRESLVSLNKGKA</sequence>
<protein>
    <recommendedName>
        <fullName evidence="1">F-box associated beta-propeller type 1 domain-containing protein</fullName>
    </recommendedName>
</protein>
<feature type="domain" description="F-box associated beta-propeller type 1" evidence="1">
    <location>
        <begin position="3"/>
        <end position="82"/>
    </location>
</feature>
<evidence type="ECO:0000313" key="2">
    <source>
        <dbReference type="EMBL" id="KAL0340660.1"/>
    </source>
</evidence>
<proteinExistence type="predicted"/>
<gene>
    <name evidence="2" type="ORF">Sradi_4582800</name>
</gene>
<name>A0AAW2NCK6_SESRA</name>
<accession>A0AAW2NCK6</accession>
<organism evidence="2">
    <name type="scientific">Sesamum radiatum</name>
    <name type="common">Black benniseed</name>
    <dbReference type="NCBI Taxonomy" id="300843"/>
    <lineage>
        <taxon>Eukaryota</taxon>
        <taxon>Viridiplantae</taxon>
        <taxon>Streptophyta</taxon>
        <taxon>Embryophyta</taxon>
        <taxon>Tracheophyta</taxon>
        <taxon>Spermatophyta</taxon>
        <taxon>Magnoliopsida</taxon>
        <taxon>eudicotyledons</taxon>
        <taxon>Gunneridae</taxon>
        <taxon>Pentapetalae</taxon>
        <taxon>asterids</taxon>
        <taxon>lamiids</taxon>
        <taxon>Lamiales</taxon>
        <taxon>Pedaliaceae</taxon>
        <taxon>Sesamum</taxon>
    </lineage>
</organism>
<dbReference type="EMBL" id="JACGWJ010000020">
    <property type="protein sequence ID" value="KAL0340660.1"/>
    <property type="molecule type" value="Genomic_DNA"/>
</dbReference>